<organism evidence="1 2">
    <name type="scientific">Bacteroides intestinalis</name>
    <dbReference type="NCBI Taxonomy" id="329854"/>
    <lineage>
        <taxon>Bacteria</taxon>
        <taxon>Pseudomonadati</taxon>
        <taxon>Bacteroidota</taxon>
        <taxon>Bacteroidia</taxon>
        <taxon>Bacteroidales</taxon>
        <taxon>Bacteroidaceae</taxon>
        <taxon>Bacteroides</taxon>
    </lineage>
</organism>
<evidence type="ECO:0000313" key="1">
    <source>
        <dbReference type="EMBL" id="RGT57198.1"/>
    </source>
</evidence>
<proteinExistence type="predicted"/>
<protein>
    <submittedName>
        <fullName evidence="1">Uncharacterized protein</fullName>
    </submittedName>
</protein>
<comment type="caution">
    <text evidence="1">The sequence shown here is derived from an EMBL/GenBank/DDBJ whole genome shotgun (WGS) entry which is preliminary data.</text>
</comment>
<gene>
    <name evidence="1" type="ORF">DWX27_03230</name>
</gene>
<dbReference type="Proteomes" id="UP000284772">
    <property type="component" value="Unassembled WGS sequence"/>
</dbReference>
<name>A0AAQ0LQA4_9BACE</name>
<dbReference type="AlphaFoldDB" id="A0AAQ0LQA4"/>
<dbReference type="EMBL" id="QRWT01000002">
    <property type="protein sequence ID" value="RGT57198.1"/>
    <property type="molecule type" value="Genomic_DNA"/>
</dbReference>
<evidence type="ECO:0000313" key="2">
    <source>
        <dbReference type="Proteomes" id="UP000284772"/>
    </source>
</evidence>
<accession>A0AAQ0LQA4</accession>
<reference evidence="1 2" key="1">
    <citation type="submission" date="2018-08" db="EMBL/GenBank/DDBJ databases">
        <title>A genome reference for cultivated species of the human gut microbiota.</title>
        <authorList>
            <person name="Zou Y."/>
            <person name="Xue W."/>
            <person name="Luo G."/>
        </authorList>
    </citation>
    <scope>NUCLEOTIDE SEQUENCE [LARGE SCALE GENOMIC DNA]</scope>
    <source>
        <strain evidence="1 2">AF19-10AC</strain>
    </source>
</reference>
<sequence length="113" mass="12856">MKGKTLVIILLVTLFDIRNFSVQSIIEEKLEKLSLYLSNKDAEKAECVWESINFSNIESLSDSLKCMYHYHTTNLDILKGNNTNYLGRKGKTFRLGKIIYGKSYSHGGGISMQ</sequence>